<evidence type="ECO:0000313" key="4">
    <source>
        <dbReference type="Proteomes" id="UP000674938"/>
    </source>
</evidence>
<dbReference type="Gene3D" id="3.40.50.1400">
    <property type="match status" value="2"/>
</dbReference>
<dbReference type="GO" id="GO:0016829">
    <property type="term" value="F:lyase activity"/>
    <property type="evidence" value="ECO:0007669"/>
    <property type="project" value="UniProtKB-KW"/>
</dbReference>
<accession>A0A940P7B2</accession>
<protein>
    <submittedName>
        <fullName evidence="3">Sirohydrochlorin chelatase</fullName>
    </submittedName>
</protein>
<name>A0A940P7B2_9ENTE</name>
<dbReference type="PANTHER" id="PTHR33542:SF3">
    <property type="entry name" value="SIROHYDROCHLORIN FERROCHELATASE, CHLOROPLASTIC"/>
    <property type="match status" value="1"/>
</dbReference>
<dbReference type="GO" id="GO:0046872">
    <property type="term" value="F:metal ion binding"/>
    <property type="evidence" value="ECO:0007669"/>
    <property type="project" value="UniProtKB-KW"/>
</dbReference>
<evidence type="ECO:0000313" key="3">
    <source>
        <dbReference type="EMBL" id="MBP1042994.1"/>
    </source>
</evidence>
<proteinExistence type="predicted"/>
<keyword evidence="2" id="KW-0456">Lyase</keyword>
<dbReference type="PANTHER" id="PTHR33542">
    <property type="entry name" value="SIROHYDROCHLORIN FERROCHELATASE, CHLOROPLASTIC"/>
    <property type="match status" value="1"/>
</dbReference>
<dbReference type="AlphaFoldDB" id="A0A940P7B2"/>
<keyword evidence="4" id="KW-1185">Reference proteome</keyword>
<dbReference type="Proteomes" id="UP000674938">
    <property type="component" value="Unassembled WGS sequence"/>
</dbReference>
<dbReference type="RefSeq" id="WP_209530805.1">
    <property type="nucleotide sequence ID" value="NZ_JAEEGA010000013.1"/>
</dbReference>
<dbReference type="EMBL" id="JAEEGA010000013">
    <property type="protein sequence ID" value="MBP1042994.1"/>
    <property type="molecule type" value="Genomic_DNA"/>
</dbReference>
<dbReference type="SUPFAM" id="SSF53800">
    <property type="entry name" value="Chelatase"/>
    <property type="match status" value="1"/>
</dbReference>
<gene>
    <name evidence="3" type="ORF">I6N95_18425</name>
</gene>
<reference evidence="3" key="1">
    <citation type="submission" date="2020-12" db="EMBL/GenBank/DDBJ databases">
        <title>Vagococcus allomyrinae sp. nov. and Enterococcus lavae sp. nov., isolated from the larvae of Allomyrina dichotoma.</title>
        <authorList>
            <person name="Lee S.D."/>
        </authorList>
    </citation>
    <scope>NUCLEOTIDE SEQUENCE</scope>
    <source>
        <strain evidence="3">BWB3-3</strain>
    </source>
</reference>
<dbReference type="InterPro" id="IPR002762">
    <property type="entry name" value="CbiX-like"/>
</dbReference>
<dbReference type="Pfam" id="PF01903">
    <property type="entry name" value="CbiX"/>
    <property type="match status" value="2"/>
</dbReference>
<dbReference type="InterPro" id="IPR050963">
    <property type="entry name" value="Sirohydro_Cobaltochel/CbiX"/>
</dbReference>
<evidence type="ECO:0000256" key="1">
    <source>
        <dbReference type="ARBA" id="ARBA00022723"/>
    </source>
</evidence>
<comment type="caution">
    <text evidence="3">The sequence shown here is derived from an EMBL/GenBank/DDBJ whole genome shotgun (WGS) entry which is preliminary data.</text>
</comment>
<dbReference type="CDD" id="cd03416">
    <property type="entry name" value="CbiX_SirB_N"/>
    <property type="match status" value="1"/>
</dbReference>
<organism evidence="3 4">
    <name type="scientific">Vagococcus allomyrinae</name>
    <dbReference type="NCBI Taxonomy" id="2794353"/>
    <lineage>
        <taxon>Bacteria</taxon>
        <taxon>Bacillati</taxon>
        <taxon>Bacillota</taxon>
        <taxon>Bacilli</taxon>
        <taxon>Lactobacillales</taxon>
        <taxon>Enterococcaceae</taxon>
        <taxon>Vagococcus</taxon>
    </lineage>
</organism>
<sequence>MRGIIYVAHGSQKTGKNQKMREFYNAIKAERSEEQALAFLEKHPDSLESVAKKMIQSGVTQLVVVPLLLFSAMHKKEDIPEQLAVVLQSFPEVDLRICETFAQEPEVTGVLLEAILQKQREKKLMAPVVFLVAHGSSFYSEPFERLRQIGEKLAQASELRVVTAGLYGQESYLEKAKSLLETTSDLLVVPFFLFDGHLVTKLEAQLRELAEASASQIYFSETLNLNRKMVPGILRLIEEELVDG</sequence>
<evidence type="ECO:0000256" key="2">
    <source>
        <dbReference type="ARBA" id="ARBA00023239"/>
    </source>
</evidence>
<keyword evidence="1" id="KW-0479">Metal-binding</keyword>